<keyword evidence="8 14" id="KW-0560">Oxidoreductase</keyword>
<comment type="catalytic activity">
    <reaction evidence="12">
        <text>2,5-diamino-6-(1-D-ribitylamino)pyrimidin-4(3H)-one 5'-phosphate + NADP(+) = 2,5-diamino-6-(1-D-ribosylamino)pyrimidin-4(3H)-one 5'-phosphate + NADPH + H(+)</text>
        <dbReference type="Rhea" id="RHEA:27278"/>
        <dbReference type="ChEBI" id="CHEBI:15378"/>
        <dbReference type="ChEBI" id="CHEBI:57783"/>
        <dbReference type="ChEBI" id="CHEBI:58349"/>
        <dbReference type="ChEBI" id="CHEBI:58890"/>
        <dbReference type="ChEBI" id="CHEBI:59545"/>
        <dbReference type="EC" id="1.1.1.302"/>
    </reaction>
</comment>
<comment type="function">
    <text evidence="1">Catalyzes an early step in riboflavin biosynthesis, the NADPH-dependent reduction of the ribose side chain of 2,5-diamino-6-ribosylamino-4(3H)-pyrimidinone 5'-phosphate, yielding 2,5-diamino-6-ribitylamino-4(3H)-pyrimidinone 5'-phosphate.</text>
</comment>
<comment type="similarity">
    <text evidence="3">Belongs to the HTP reductase family.</text>
</comment>
<evidence type="ECO:0000259" key="13">
    <source>
        <dbReference type="Pfam" id="PF01872"/>
    </source>
</evidence>
<keyword evidence="6" id="KW-0686">Riboflavin biosynthesis</keyword>
<dbReference type="EMBL" id="JANBOJ010000196">
    <property type="protein sequence ID" value="KAJ1721111.1"/>
    <property type="molecule type" value="Genomic_DNA"/>
</dbReference>
<evidence type="ECO:0000256" key="9">
    <source>
        <dbReference type="ARBA" id="ARBA00030073"/>
    </source>
</evidence>
<evidence type="ECO:0000256" key="11">
    <source>
        <dbReference type="ARBA" id="ARBA00047550"/>
    </source>
</evidence>
<evidence type="ECO:0000256" key="12">
    <source>
        <dbReference type="ARBA" id="ARBA00049020"/>
    </source>
</evidence>
<dbReference type="InterPro" id="IPR002734">
    <property type="entry name" value="RibDG_C"/>
</dbReference>
<evidence type="ECO:0000256" key="4">
    <source>
        <dbReference type="ARBA" id="ARBA00012851"/>
    </source>
</evidence>
<protein>
    <recommendedName>
        <fullName evidence="5">2,5-diamino-6-ribosylamino-4(3H)-pyrimidinone 5'-phosphate reductase</fullName>
        <ecNumber evidence="4">1.1.1.302</ecNumber>
    </recommendedName>
    <alternativeName>
        <fullName evidence="10">2,5-diamino-6-(5-phospho-D-ribosylamino)pyrimidin-4(3H)-one reductase</fullName>
    </alternativeName>
    <alternativeName>
        <fullName evidence="9">2,5-diamino-6-ribitylamino-4(3H)-pyrimidinone 5'-phosphate synthase</fullName>
    </alternativeName>
</protein>
<evidence type="ECO:0000313" key="14">
    <source>
        <dbReference type="EMBL" id="KAJ1721111.1"/>
    </source>
</evidence>
<dbReference type="AlphaFoldDB" id="A0A9W7XUJ7"/>
<evidence type="ECO:0000256" key="1">
    <source>
        <dbReference type="ARBA" id="ARBA00003555"/>
    </source>
</evidence>
<dbReference type="GO" id="GO:0008703">
    <property type="term" value="F:5-amino-6-(5-phosphoribosylamino)uracil reductase activity"/>
    <property type="evidence" value="ECO:0007669"/>
    <property type="project" value="InterPro"/>
</dbReference>
<dbReference type="InterPro" id="IPR050765">
    <property type="entry name" value="Riboflavin_Biosynth_HTPR"/>
</dbReference>
<evidence type="ECO:0000256" key="10">
    <source>
        <dbReference type="ARBA" id="ARBA00031630"/>
    </source>
</evidence>
<dbReference type="PANTHER" id="PTHR38011">
    <property type="entry name" value="DIHYDROFOLATE REDUCTASE FAMILY PROTEIN (AFU_ORTHOLOGUE AFUA_8G06820)"/>
    <property type="match status" value="1"/>
</dbReference>
<dbReference type="Gene3D" id="3.40.430.10">
    <property type="entry name" value="Dihydrofolate Reductase, subunit A"/>
    <property type="match status" value="1"/>
</dbReference>
<reference evidence="14" key="1">
    <citation type="submission" date="2022-07" db="EMBL/GenBank/DDBJ databases">
        <title>Phylogenomic reconstructions and comparative analyses of Kickxellomycotina fungi.</title>
        <authorList>
            <person name="Reynolds N.K."/>
            <person name="Stajich J.E."/>
            <person name="Barry K."/>
            <person name="Grigoriev I.V."/>
            <person name="Crous P."/>
            <person name="Smith M.E."/>
        </authorList>
    </citation>
    <scope>NUCLEOTIDE SEQUENCE</scope>
    <source>
        <strain evidence="14">NBRC 32514</strain>
    </source>
</reference>
<dbReference type="Proteomes" id="UP001149813">
    <property type="component" value="Unassembled WGS sequence"/>
</dbReference>
<evidence type="ECO:0000256" key="8">
    <source>
        <dbReference type="ARBA" id="ARBA00023002"/>
    </source>
</evidence>
<keyword evidence="15" id="KW-1185">Reference proteome</keyword>
<feature type="domain" description="Bacterial bifunctional deaminase-reductase C-terminal" evidence="13">
    <location>
        <begin position="34"/>
        <end position="243"/>
    </location>
</feature>
<comment type="caution">
    <text evidence="14">The sequence shown here is derived from an EMBL/GenBank/DDBJ whole genome shotgun (WGS) entry which is preliminary data.</text>
</comment>
<proteinExistence type="inferred from homology"/>
<evidence type="ECO:0000256" key="2">
    <source>
        <dbReference type="ARBA" id="ARBA00005104"/>
    </source>
</evidence>
<dbReference type="GO" id="GO:0009231">
    <property type="term" value="P:riboflavin biosynthetic process"/>
    <property type="evidence" value="ECO:0007669"/>
    <property type="project" value="UniProtKB-KW"/>
</dbReference>
<evidence type="ECO:0000256" key="6">
    <source>
        <dbReference type="ARBA" id="ARBA00022619"/>
    </source>
</evidence>
<comment type="catalytic activity">
    <reaction evidence="11">
        <text>2,5-diamino-6-(1-D-ribitylamino)pyrimidin-4(3H)-one 5'-phosphate + NAD(+) = 2,5-diamino-6-(1-D-ribosylamino)pyrimidin-4(3H)-one 5'-phosphate + NADH + H(+)</text>
        <dbReference type="Rhea" id="RHEA:27274"/>
        <dbReference type="ChEBI" id="CHEBI:15378"/>
        <dbReference type="ChEBI" id="CHEBI:57540"/>
        <dbReference type="ChEBI" id="CHEBI:57945"/>
        <dbReference type="ChEBI" id="CHEBI:58890"/>
        <dbReference type="ChEBI" id="CHEBI:59545"/>
        <dbReference type="EC" id="1.1.1.302"/>
    </reaction>
</comment>
<comment type="pathway">
    <text evidence="2">Cofactor biosynthesis; riboflavin biosynthesis.</text>
</comment>
<dbReference type="SUPFAM" id="SSF53597">
    <property type="entry name" value="Dihydrofolate reductase-like"/>
    <property type="match status" value="1"/>
</dbReference>
<evidence type="ECO:0000256" key="5">
    <source>
        <dbReference type="ARBA" id="ARBA00015035"/>
    </source>
</evidence>
<dbReference type="PANTHER" id="PTHR38011:SF7">
    <property type="entry name" value="2,5-DIAMINO-6-RIBOSYLAMINO-4(3H)-PYRIMIDINONE 5'-PHOSPHATE REDUCTASE"/>
    <property type="match status" value="1"/>
</dbReference>
<gene>
    <name evidence="14" type="primary">RIB7</name>
    <name evidence="14" type="ORF">LPJ53_004325</name>
</gene>
<dbReference type="OrthoDB" id="5432at2759"/>
<keyword evidence="7" id="KW-0521">NADP</keyword>
<dbReference type="EC" id="1.1.1.302" evidence="4"/>
<dbReference type="Pfam" id="PF01872">
    <property type="entry name" value="RibD_C"/>
    <property type="match status" value="1"/>
</dbReference>
<name>A0A9W7XUJ7_9FUNG</name>
<evidence type="ECO:0000256" key="3">
    <source>
        <dbReference type="ARBA" id="ARBA00009723"/>
    </source>
</evidence>
<sequence>METADIERARAFVEGNVDFTRRRTQPHSSGTILFVTLTYAQSLDGKISLPGQKLLLSSAQSMAMTHRLRATHSAILVGIGTVLVDNPRLRTKHTLPGEKPRHPRPVVLDPHLRFPLDARLLENPEYIKPWIVAGPDHDAGKRRELEARGARVLVVGECDAKGRPRIGAVLGVLEQEGVSSLMVEGGAQVIQAFLECRMVDCLIVTIAPTVVGSEGVPAVLAQNGIPGLTIRPRAYEQFGPDVVMIADI</sequence>
<evidence type="ECO:0000256" key="7">
    <source>
        <dbReference type="ARBA" id="ARBA00022857"/>
    </source>
</evidence>
<accession>A0A9W7XUJ7</accession>
<evidence type="ECO:0000313" key="15">
    <source>
        <dbReference type="Proteomes" id="UP001149813"/>
    </source>
</evidence>
<organism evidence="14 15">
    <name type="scientific">Coemansia erecta</name>
    <dbReference type="NCBI Taxonomy" id="147472"/>
    <lineage>
        <taxon>Eukaryota</taxon>
        <taxon>Fungi</taxon>
        <taxon>Fungi incertae sedis</taxon>
        <taxon>Zoopagomycota</taxon>
        <taxon>Kickxellomycotina</taxon>
        <taxon>Kickxellomycetes</taxon>
        <taxon>Kickxellales</taxon>
        <taxon>Kickxellaceae</taxon>
        <taxon>Coemansia</taxon>
    </lineage>
</organism>
<dbReference type="InterPro" id="IPR024072">
    <property type="entry name" value="DHFR-like_dom_sf"/>
</dbReference>